<name>A0A2I5HQF0_SALDZ</name>
<evidence type="ECO:0000313" key="14">
    <source>
        <dbReference type="EMBL" id="HAB4102258.1"/>
    </source>
</evidence>
<evidence type="ECO:0000313" key="24">
    <source>
        <dbReference type="EMBL" id="HAE1475829.1"/>
    </source>
</evidence>
<evidence type="ECO:0000313" key="11">
    <source>
        <dbReference type="EMBL" id="HAB3843962.1"/>
    </source>
</evidence>
<evidence type="ECO:0000313" key="7">
    <source>
        <dbReference type="EMBL" id="HAB1980433.1"/>
    </source>
</evidence>
<evidence type="ECO:0000313" key="1">
    <source>
        <dbReference type="EMBL" id="ATW57680.1"/>
    </source>
</evidence>
<reference evidence="2" key="4">
    <citation type="submission" date="2018-08" db="EMBL/GenBank/DDBJ databases">
        <authorList>
            <person name="Ashton P.M."/>
            <person name="Dallman T."/>
            <person name="Nair S."/>
            <person name="De Pinna E."/>
            <person name="Peters T."/>
            <person name="Grant K."/>
        </authorList>
    </citation>
    <scope>NUCLEOTIDE SEQUENCE [LARGE SCALE GENOMIC DNA]</scope>
    <source>
        <strain evidence="2">294779</strain>
        <strain evidence="3">481463</strain>
    </source>
</reference>
<gene>
    <name evidence="4" type="ORF">AH359_22660</name>
    <name evidence="1" type="ORF">CNQ75_21835</name>
    <name evidence="2" type="ORF">CTQ69_26265</name>
    <name evidence="3" type="ORF">FNI27_19990</name>
    <name evidence="23" type="ORF">G2916_18460</name>
    <name evidence="25" type="ORF">G2997_21505</name>
    <name evidence="24" type="ORF">G3A00_18115</name>
    <name evidence="19" type="ORF">GB016_17660</name>
    <name evidence="7" type="ORF">GB034_20915</name>
    <name evidence="8" type="ORF">GB088_22400</name>
    <name evidence="21" type="ORF">GB236_17110</name>
    <name evidence="22" type="ORF">GB246_18350</name>
    <name evidence="10" type="ORF">GB337_19995</name>
    <name evidence="9" type="ORF">GB348_22530</name>
    <name evidence="20" type="ORF">GBS30_16635</name>
    <name evidence="12" type="ORF">GBV97_20275</name>
    <name evidence="11" type="ORF">GBW00_18875</name>
    <name evidence="13" type="ORF">GBX19_10660</name>
    <name evidence="5" type="ORF">GBY11_22210</name>
    <name evidence="14" type="ORF">GBY15_21940</name>
    <name evidence="15" type="ORF">GBY49_20190</name>
    <name evidence="6" type="ORF">GBZ10_18430</name>
    <name evidence="16" type="ORF">GBZ12_22315</name>
    <name evidence="17" type="ORF">GBZ37_17300</name>
    <name evidence="18" type="ORF">GBZ41_17705</name>
</gene>
<evidence type="ECO:0000313" key="5">
    <source>
        <dbReference type="EMBL" id="HAB1778150.1"/>
    </source>
</evidence>
<dbReference type="EMBL" id="DAAGVM010000098">
    <property type="protein sequence ID" value="HAB4725549.1"/>
    <property type="molecule type" value="Genomic_DNA"/>
</dbReference>
<evidence type="ECO:0000313" key="26">
    <source>
        <dbReference type="Proteomes" id="UP000230639"/>
    </source>
</evidence>
<dbReference type="EMBL" id="AAIXUH010000019">
    <property type="protein sequence ID" value="ECJ2915216.1"/>
    <property type="molecule type" value="Genomic_DNA"/>
</dbReference>
<reference evidence="1 26" key="1">
    <citation type="submission" date="2017-09" db="EMBL/GenBank/DDBJ databases">
        <title>Complete genome of Salmonella enterica subsp. diarizonae isolated from stool of a patient with bacterial enteropathy.</title>
        <authorList>
            <person name="Zhou J."/>
            <person name="Chen Q."/>
            <person name="Guo L."/>
            <person name="Fan J."/>
        </authorList>
    </citation>
    <scope>NUCLEOTIDE SEQUENCE [LARGE SCALE GENOMIC DNA]</scope>
    <source>
        <strain evidence="1 26">HZS154</strain>
    </source>
</reference>
<evidence type="ECO:0000313" key="17">
    <source>
        <dbReference type="EMBL" id="HAB4721145.1"/>
    </source>
</evidence>
<dbReference type="EMBL" id="DAAFXY010000081">
    <property type="protein sequence ID" value="HAB1980433.1"/>
    <property type="molecule type" value="Genomic_DNA"/>
</dbReference>
<dbReference type="EMBL" id="DAAGNY010000023">
    <property type="protein sequence ID" value="HAB3843962.1"/>
    <property type="molecule type" value="Genomic_DNA"/>
</dbReference>
<dbReference type="EMBL" id="AALSXK010000034">
    <property type="protein sequence ID" value="EDD0504031.1"/>
    <property type="molecule type" value="Genomic_DNA"/>
</dbReference>
<dbReference type="EMBL" id="DAAGPC010000018">
    <property type="protein sequence ID" value="HAB3978042.1"/>
    <property type="molecule type" value="Genomic_DNA"/>
</dbReference>
<dbReference type="EMBL" id="DAAGTE010000090">
    <property type="protein sequence ID" value="HAB4458599.1"/>
    <property type="molecule type" value="Genomic_DNA"/>
</dbReference>
<reference evidence="5" key="2">
    <citation type="journal article" date="2018" name="Genome Biol.">
        <title>SKESA: strategic k-mer extension for scrupulous assemblies.</title>
        <authorList>
            <person name="Souvorov A."/>
            <person name="Agarwala R."/>
            <person name="Lipman D.J."/>
        </authorList>
    </citation>
    <scope>NUCLEOTIDE SEQUENCE</scope>
    <source>
        <strain evidence="5">Salmonella enterica</strain>
    </source>
</reference>
<dbReference type="EMBL" id="DAAFYE010000088">
    <property type="protein sequence ID" value="HAB1993809.1"/>
    <property type="molecule type" value="Genomic_DNA"/>
</dbReference>
<evidence type="ECO:0000313" key="12">
    <source>
        <dbReference type="EMBL" id="HAB3925653.1"/>
    </source>
</evidence>
<dbReference type="EMBL" id="DAAQZS010000021">
    <property type="protein sequence ID" value="HAE1475829.1"/>
    <property type="molecule type" value="Genomic_DNA"/>
</dbReference>
<evidence type="ECO:0000313" key="2">
    <source>
        <dbReference type="EMBL" id="ECC3917390.1"/>
    </source>
</evidence>
<evidence type="ECO:0000313" key="10">
    <source>
        <dbReference type="EMBL" id="HAB2327208.1"/>
    </source>
</evidence>
<dbReference type="EMBL" id="DAAHAQ010000139">
    <property type="protein sequence ID" value="HAB5331258.1"/>
    <property type="molecule type" value="Genomic_DNA"/>
</dbReference>
<protein>
    <submittedName>
        <fullName evidence="1">Replication initiation protein</fullName>
    </submittedName>
</protein>
<reference evidence="4" key="3">
    <citation type="submission" date="2018-07" db="EMBL/GenBank/DDBJ databases">
        <authorList>
            <consortium name="GenomeTrakr network: Whole genome sequencing for foodborne pathogen traceback"/>
        </authorList>
    </citation>
    <scope>NUCLEOTIDE SEQUENCE</scope>
    <source>
        <strain evidence="4">FDA00001986</strain>
    </source>
</reference>
<dbReference type="EMBL" id="DAAGVB010000110">
    <property type="protein sequence ID" value="HAB4676468.1"/>
    <property type="molecule type" value="Genomic_DNA"/>
</dbReference>
<dbReference type="EMBL" id="DAAQZP010000078">
    <property type="protein sequence ID" value="HAE1597152.1"/>
    <property type="molecule type" value="Genomic_DNA"/>
</dbReference>
<dbReference type="EMBL" id="DAAQXJ010000108">
    <property type="protein sequence ID" value="HAE1266472.1"/>
    <property type="molecule type" value="Genomic_DNA"/>
</dbReference>
<evidence type="ECO:0000313" key="25">
    <source>
        <dbReference type="EMBL" id="HAE1597152.1"/>
    </source>
</evidence>
<evidence type="ECO:0000313" key="9">
    <source>
        <dbReference type="EMBL" id="HAB2187319.1"/>
    </source>
</evidence>
<dbReference type="EMBL" id="DAAGBA010000092">
    <property type="protein sequence ID" value="HAB2327208.1"/>
    <property type="molecule type" value="Genomic_DNA"/>
</dbReference>
<proteinExistence type="predicted"/>
<dbReference type="EMBL" id="DAAGOS010000089">
    <property type="protein sequence ID" value="HAB3925653.1"/>
    <property type="molecule type" value="Genomic_DNA"/>
</dbReference>
<evidence type="ECO:0000313" key="19">
    <source>
        <dbReference type="EMBL" id="HAB5018318.1"/>
    </source>
</evidence>
<dbReference type="EMBL" id="DAAGXW010000023">
    <property type="protein sequence ID" value="HAB5018318.1"/>
    <property type="molecule type" value="Genomic_DNA"/>
</dbReference>
<dbReference type="EMBL" id="DAAFWY010000023">
    <property type="protein sequence ID" value="HAB1848375.1"/>
    <property type="molecule type" value="Genomic_DNA"/>
</dbReference>
<reference evidence="5" key="5">
    <citation type="submission" date="2019-10" db="EMBL/GenBank/DDBJ databases">
        <authorList>
            <consortium name="NCBI Pathogen Detection Project"/>
        </authorList>
    </citation>
    <scope>NUCLEOTIDE SEQUENCE</scope>
    <source>
        <strain evidence="5">Salmonella enterica</strain>
    </source>
</reference>
<dbReference type="Proteomes" id="UP000230639">
    <property type="component" value="Chromosome"/>
</dbReference>
<dbReference type="EMBL" id="DAAHCF010000114">
    <property type="protein sequence ID" value="HAB5479625.1"/>
    <property type="molecule type" value="Genomic_DNA"/>
</dbReference>
<dbReference type="EMBL" id="DAAFZM010000050">
    <property type="protein sequence ID" value="HAB2187319.1"/>
    <property type="molecule type" value="Genomic_DNA"/>
</dbReference>
<evidence type="ECO:0000313" key="3">
    <source>
        <dbReference type="EMBL" id="ECJ2915216.1"/>
    </source>
</evidence>
<dbReference type="EMBL" id="AAIBIC010000061">
    <property type="protein sequence ID" value="ECC3917390.1"/>
    <property type="molecule type" value="Genomic_DNA"/>
</dbReference>
<evidence type="ECO:0000313" key="23">
    <source>
        <dbReference type="EMBL" id="HAE1266472.1"/>
    </source>
</evidence>
<dbReference type="EMBL" id="DAAGVL010000025">
    <property type="protein sequence ID" value="HAB4721145.1"/>
    <property type="molecule type" value="Genomic_DNA"/>
</dbReference>
<evidence type="ECO:0000313" key="6">
    <source>
        <dbReference type="EMBL" id="HAB1848375.1"/>
    </source>
</evidence>
<evidence type="ECO:0000313" key="20">
    <source>
        <dbReference type="EMBL" id="HAB5331258.1"/>
    </source>
</evidence>
<organism evidence="1 26">
    <name type="scientific">Salmonella diarizonae</name>
    <dbReference type="NCBI Taxonomy" id="59204"/>
    <lineage>
        <taxon>Bacteria</taxon>
        <taxon>Pseudomonadati</taxon>
        <taxon>Pseudomonadota</taxon>
        <taxon>Gammaproteobacteria</taxon>
        <taxon>Enterobacterales</taxon>
        <taxon>Enterobacteriaceae</taxon>
        <taxon>Salmonella</taxon>
    </lineage>
</organism>
<evidence type="ECO:0000313" key="4">
    <source>
        <dbReference type="EMBL" id="EDD0504031.1"/>
    </source>
</evidence>
<dbReference type="EMBL" id="DAAGQE010000071">
    <property type="protein sequence ID" value="HAB4102258.1"/>
    <property type="molecule type" value="Genomic_DNA"/>
</dbReference>
<evidence type="ECO:0000313" key="15">
    <source>
        <dbReference type="EMBL" id="HAB4458599.1"/>
    </source>
</evidence>
<dbReference type="AlphaFoldDB" id="A0A2I5HQF0"/>
<evidence type="ECO:0000313" key="16">
    <source>
        <dbReference type="EMBL" id="HAB4676468.1"/>
    </source>
</evidence>
<dbReference type="EMBL" id="DAAHFA010000025">
    <property type="protein sequence ID" value="HAB5842702.1"/>
    <property type="molecule type" value="Genomic_DNA"/>
</dbReference>
<dbReference type="EMBL" id="DAAFWI010000058">
    <property type="protein sequence ID" value="HAB1778150.1"/>
    <property type="molecule type" value="Genomic_DNA"/>
</dbReference>
<dbReference type="Proteomes" id="UP000839735">
    <property type="component" value="Unassembled WGS sequence"/>
</dbReference>
<accession>A0A2I5HQF0</accession>
<dbReference type="EMBL" id="CP023345">
    <property type="protein sequence ID" value="ATW57680.1"/>
    <property type="molecule type" value="Genomic_DNA"/>
</dbReference>
<evidence type="ECO:0000313" key="8">
    <source>
        <dbReference type="EMBL" id="HAB1993809.1"/>
    </source>
</evidence>
<evidence type="ECO:0000313" key="18">
    <source>
        <dbReference type="EMBL" id="HAB4725549.1"/>
    </source>
</evidence>
<sequence length="49" mass="5400">MPVQPDCCALSGNCSLEPNPEKHVKTPLVTGDSRNVRVKKLLCRLKKPV</sequence>
<evidence type="ECO:0000313" key="22">
    <source>
        <dbReference type="EMBL" id="HAB5842702.1"/>
    </source>
</evidence>
<evidence type="ECO:0000313" key="13">
    <source>
        <dbReference type="EMBL" id="HAB3978042.1"/>
    </source>
</evidence>
<evidence type="ECO:0000313" key="21">
    <source>
        <dbReference type="EMBL" id="HAB5479625.1"/>
    </source>
</evidence>